<gene>
    <name evidence="2" type="ORF">VKT23_020705</name>
</gene>
<accession>A0ABR1ILZ7</accession>
<dbReference type="EMBL" id="JBANRG010000150">
    <property type="protein sequence ID" value="KAK7433572.1"/>
    <property type="molecule type" value="Genomic_DNA"/>
</dbReference>
<evidence type="ECO:0000259" key="1">
    <source>
        <dbReference type="SMART" id="SM00471"/>
    </source>
</evidence>
<feature type="domain" description="HD/PDEase" evidence="1">
    <location>
        <begin position="23"/>
        <end position="181"/>
    </location>
</feature>
<evidence type="ECO:0000313" key="2">
    <source>
        <dbReference type="EMBL" id="KAK7433572.1"/>
    </source>
</evidence>
<dbReference type="SUPFAM" id="SSF109604">
    <property type="entry name" value="HD-domain/PDEase-like"/>
    <property type="match status" value="1"/>
</dbReference>
<reference evidence="2 3" key="1">
    <citation type="submission" date="2024-01" db="EMBL/GenBank/DDBJ databases">
        <title>A draft genome for the cacao thread blight pathogen Marasmiellus scandens.</title>
        <authorList>
            <person name="Baruah I.K."/>
            <person name="Leung J."/>
            <person name="Bukari Y."/>
            <person name="Amoako-Attah I."/>
            <person name="Meinhardt L.W."/>
            <person name="Bailey B.A."/>
            <person name="Cohen S.P."/>
        </authorList>
    </citation>
    <scope>NUCLEOTIDE SEQUENCE [LARGE SCALE GENOMIC DNA]</scope>
    <source>
        <strain evidence="2 3">GH-19</strain>
    </source>
</reference>
<dbReference type="Gene3D" id="1.10.3210.10">
    <property type="entry name" value="Hypothetical protein af1432"/>
    <property type="match status" value="1"/>
</dbReference>
<organism evidence="2 3">
    <name type="scientific">Marasmiellus scandens</name>
    <dbReference type="NCBI Taxonomy" id="2682957"/>
    <lineage>
        <taxon>Eukaryota</taxon>
        <taxon>Fungi</taxon>
        <taxon>Dikarya</taxon>
        <taxon>Basidiomycota</taxon>
        <taxon>Agaricomycotina</taxon>
        <taxon>Agaricomycetes</taxon>
        <taxon>Agaricomycetidae</taxon>
        <taxon>Agaricales</taxon>
        <taxon>Marasmiineae</taxon>
        <taxon>Omphalotaceae</taxon>
        <taxon>Marasmiellus</taxon>
    </lineage>
</organism>
<comment type="caution">
    <text evidence="2">The sequence shown here is derived from an EMBL/GenBank/DDBJ whole genome shotgun (WGS) entry which is preliminary data.</text>
</comment>
<sequence length="247" mass="27353">MDDFSIPDDQLSQAALSEAKKQLHPAILNHSLRVFHYARALAKSLAENPSLAGFPAPLPSRSEFEYEVGTSPSSSQTRTSFDSYLFVACIYHDLGACEAYNGDQRFEVEAADAAYSLIMQCHQLQPLELALEAARQVWLAIALHTSPGIGERASKLCQLVRLGVLCDFRSNRREELGLTVFGDRLEECFPRLEVELLLSNEVVRQAVGKGPENSGERLRKAPNNSWPGSLCRWAEQNPSSEGVNKAF</sequence>
<proteinExistence type="predicted"/>
<keyword evidence="3" id="KW-1185">Reference proteome</keyword>
<dbReference type="Proteomes" id="UP001498398">
    <property type="component" value="Unassembled WGS sequence"/>
</dbReference>
<name>A0ABR1ILZ7_9AGAR</name>
<dbReference type="Pfam" id="PF01966">
    <property type="entry name" value="HD"/>
    <property type="match status" value="1"/>
</dbReference>
<dbReference type="InterPro" id="IPR003607">
    <property type="entry name" value="HD/PDEase_dom"/>
</dbReference>
<dbReference type="SMART" id="SM00471">
    <property type="entry name" value="HDc"/>
    <property type="match status" value="1"/>
</dbReference>
<dbReference type="InterPro" id="IPR006674">
    <property type="entry name" value="HD_domain"/>
</dbReference>
<protein>
    <recommendedName>
        <fullName evidence="1">HD/PDEase domain-containing protein</fullName>
    </recommendedName>
</protein>
<dbReference type="PANTHER" id="PTHR35569">
    <property type="entry name" value="CYANAMIDE HYDRATASE DDI2-RELATED"/>
    <property type="match status" value="1"/>
</dbReference>
<evidence type="ECO:0000313" key="3">
    <source>
        <dbReference type="Proteomes" id="UP001498398"/>
    </source>
</evidence>
<dbReference type="PANTHER" id="PTHR35569:SF1">
    <property type="entry name" value="CYANAMIDE HYDRATASE DDI2-RELATED"/>
    <property type="match status" value="1"/>
</dbReference>